<evidence type="ECO:0000256" key="1">
    <source>
        <dbReference type="ARBA" id="ARBA00022490"/>
    </source>
</evidence>
<feature type="short sequence motif" description="Polymerase core binding" evidence="6">
    <location>
        <begin position="70"/>
        <end position="83"/>
    </location>
</feature>
<keyword evidence="5 6" id="KW-0804">Transcription</keyword>
<dbReference type="PANTHER" id="PTHR30385">
    <property type="entry name" value="SIGMA FACTOR F FLAGELLAR"/>
    <property type="match status" value="1"/>
</dbReference>
<proteinExistence type="inferred from homology"/>
<dbReference type="SUPFAM" id="SSF88946">
    <property type="entry name" value="Sigma2 domain of RNA polymerase sigma factors"/>
    <property type="match status" value="1"/>
</dbReference>
<keyword evidence="6" id="KW-0346">Stress response</keyword>
<feature type="domain" description="RNA polymerase sigma-70 region 2" evidence="7">
    <location>
        <begin position="46"/>
        <end position="115"/>
    </location>
</feature>
<evidence type="ECO:0000313" key="8">
    <source>
        <dbReference type="EMBL" id="MDM5454687.1"/>
    </source>
</evidence>
<dbReference type="GO" id="GO:0003677">
    <property type="term" value="F:DNA binding"/>
    <property type="evidence" value="ECO:0007669"/>
    <property type="project" value="UniProtKB-UniRule"/>
</dbReference>
<evidence type="ECO:0000256" key="4">
    <source>
        <dbReference type="ARBA" id="ARBA00023125"/>
    </source>
</evidence>
<dbReference type="NCBIfam" id="TIGR02937">
    <property type="entry name" value="sigma70-ECF"/>
    <property type="match status" value="1"/>
</dbReference>
<evidence type="ECO:0000313" key="9">
    <source>
        <dbReference type="Proteomes" id="UP001234602"/>
    </source>
</evidence>
<keyword evidence="2 6" id="KW-0805">Transcription regulation</keyword>
<evidence type="ECO:0000256" key="5">
    <source>
        <dbReference type="ARBA" id="ARBA00023163"/>
    </source>
</evidence>
<dbReference type="InterPro" id="IPR007627">
    <property type="entry name" value="RNA_pol_sigma70_r2"/>
</dbReference>
<dbReference type="Proteomes" id="UP001234602">
    <property type="component" value="Unassembled WGS sequence"/>
</dbReference>
<gene>
    <name evidence="6 8" type="primary">sigI</name>
    <name evidence="8" type="ORF">QUF89_21435</name>
</gene>
<comment type="similarity">
    <text evidence="6">Belongs to the sigma-70 factor family. SigI subfamily.</text>
</comment>
<dbReference type="HAMAP" id="MF_02064">
    <property type="entry name" value="Sigma70_SigI"/>
    <property type="match status" value="1"/>
</dbReference>
<comment type="function">
    <text evidence="6">Sigma factors are initiation factors that promote the attachment of RNA polymerase to specific initiation sites and are then released.</text>
</comment>
<evidence type="ECO:0000256" key="2">
    <source>
        <dbReference type="ARBA" id="ARBA00023015"/>
    </source>
</evidence>
<dbReference type="PANTHER" id="PTHR30385:SF6">
    <property type="entry name" value="RNA POLYMERASE SIGMA FACTOR SIGI"/>
    <property type="match status" value="1"/>
</dbReference>
<comment type="subcellular location">
    <subcellularLocation>
        <location evidence="6">Cytoplasm</location>
    </subcellularLocation>
</comment>
<sequence>MRIFVQQERGEQMLGLMFTAFKKKRSLEETVLKIQQGDISLRNDTIESFKPFIAKTVSSICRRYIYESDDEFSIGMIAFNEAIDKYSPEKGRSLLAFAETLVKRRVIDYLRSQSKRKEVLLDLSLNDDNDQSHIYIDNENSMNEYEKQKESERRKEEIHLYISHLQDFGLSFEDLVENSPKHADARKGAIMIAKLLMEDDELKEILFAKKRLPVKQLEGKVDVSRKTIERNRKYIIAVAIIINGDFLYLNDYIKGAING</sequence>
<dbReference type="GO" id="GO:0005737">
    <property type="term" value="C:cytoplasm"/>
    <property type="evidence" value="ECO:0007669"/>
    <property type="project" value="UniProtKB-SubCell"/>
</dbReference>
<dbReference type="Pfam" id="PF04542">
    <property type="entry name" value="Sigma70_r2"/>
    <property type="match status" value="1"/>
</dbReference>
<dbReference type="GO" id="GO:0006352">
    <property type="term" value="P:DNA-templated transcription initiation"/>
    <property type="evidence" value="ECO:0007669"/>
    <property type="project" value="UniProtKB-UniRule"/>
</dbReference>
<dbReference type="GO" id="GO:0016987">
    <property type="term" value="F:sigma factor activity"/>
    <property type="evidence" value="ECO:0007669"/>
    <property type="project" value="UniProtKB-UniRule"/>
</dbReference>
<accession>A0AAW7IKW9</accession>
<protein>
    <recommendedName>
        <fullName evidence="6">RNA polymerase sigma factor SigI</fullName>
    </recommendedName>
</protein>
<reference evidence="8" key="1">
    <citation type="submission" date="2023-06" db="EMBL/GenBank/DDBJ databases">
        <title>Comparative genomics of Bacillaceae isolates and their secondary metabolite potential.</title>
        <authorList>
            <person name="Song L."/>
            <person name="Nielsen L.J."/>
            <person name="Mohite O."/>
            <person name="Xu X."/>
            <person name="Weber T."/>
            <person name="Kovacs A.T."/>
        </authorList>
    </citation>
    <scope>NUCLEOTIDE SEQUENCE</scope>
    <source>
        <strain evidence="8">D8_B_37</strain>
    </source>
</reference>
<evidence type="ECO:0000256" key="6">
    <source>
        <dbReference type="HAMAP-Rule" id="MF_02064"/>
    </source>
</evidence>
<dbReference type="EMBL" id="JAUCEY010000008">
    <property type="protein sequence ID" value="MDM5454687.1"/>
    <property type="molecule type" value="Genomic_DNA"/>
</dbReference>
<dbReference type="InterPro" id="IPR013325">
    <property type="entry name" value="RNA_pol_sigma_r2"/>
</dbReference>
<comment type="subunit">
    <text evidence="6">Interacts with RsgI.</text>
</comment>
<evidence type="ECO:0000259" key="7">
    <source>
        <dbReference type="Pfam" id="PF04542"/>
    </source>
</evidence>
<dbReference type="Gene3D" id="1.10.1740.10">
    <property type="match status" value="1"/>
</dbReference>
<dbReference type="InterPro" id="IPR014284">
    <property type="entry name" value="RNA_pol_sigma-70_dom"/>
</dbReference>
<feature type="DNA-binding region" description="H-T-H motif" evidence="6">
    <location>
        <begin position="214"/>
        <end position="233"/>
    </location>
</feature>
<dbReference type="NCBIfam" id="NF006172">
    <property type="entry name" value="PRK08311.1-3"/>
    <property type="match status" value="1"/>
</dbReference>
<dbReference type="InterPro" id="IPR014244">
    <property type="entry name" value="RNA_pol_sigma-I"/>
</dbReference>
<name>A0AAW7IKW9_9BACI</name>
<comment type="caution">
    <text evidence="8">The sequence shown here is derived from an EMBL/GenBank/DDBJ whole genome shotgun (WGS) entry which is preliminary data.</text>
</comment>
<organism evidence="8 9">
    <name type="scientific">Peribacillus simplex</name>
    <dbReference type="NCBI Taxonomy" id="1478"/>
    <lineage>
        <taxon>Bacteria</taxon>
        <taxon>Bacillati</taxon>
        <taxon>Bacillota</taxon>
        <taxon>Bacilli</taxon>
        <taxon>Bacillales</taxon>
        <taxon>Bacillaceae</taxon>
        <taxon>Peribacillus</taxon>
    </lineage>
</organism>
<dbReference type="PIRSF" id="PIRSF038953">
    <property type="entry name" value="SigI"/>
    <property type="match status" value="1"/>
</dbReference>
<dbReference type="AlphaFoldDB" id="A0AAW7IKW9"/>
<dbReference type="NCBIfam" id="TIGR02895">
    <property type="entry name" value="spore_sigI"/>
    <property type="match status" value="1"/>
</dbReference>
<keyword evidence="1 6" id="KW-0963">Cytoplasm</keyword>
<keyword evidence="4 6" id="KW-0238">DNA-binding</keyword>
<evidence type="ECO:0000256" key="3">
    <source>
        <dbReference type="ARBA" id="ARBA00023082"/>
    </source>
</evidence>
<keyword evidence="3 6" id="KW-0731">Sigma factor</keyword>
<comment type="activity regulation">
    <text evidence="6">Negatively regulated by the anti-sigma-I factor RsgI.</text>
</comment>